<feature type="transmembrane region" description="Helical" evidence="7">
    <location>
        <begin position="214"/>
        <end position="233"/>
    </location>
</feature>
<feature type="transmembrane region" description="Helical" evidence="7">
    <location>
        <begin position="126"/>
        <end position="144"/>
    </location>
</feature>
<keyword evidence="9" id="KW-0808">Transferase</keyword>
<keyword evidence="9" id="KW-0012">Acyltransferase</keyword>
<dbReference type="AlphaFoldDB" id="A0A840WTK0"/>
<feature type="domain" description="Acyltransferase 3" evidence="8">
    <location>
        <begin position="11"/>
        <end position="338"/>
    </location>
</feature>
<keyword evidence="6 7" id="KW-0472">Membrane</keyword>
<evidence type="ECO:0000256" key="2">
    <source>
        <dbReference type="ARBA" id="ARBA00007400"/>
    </source>
</evidence>
<keyword evidence="3" id="KW-1003">Cell membrane</keyword>
<keyword evidence="5 7" id="KW-1133">Transmembrane helix</keyword>
<evidence type="ECO:0000256" key="4">
    <source>
        <dbReference type="ARBA" id="ARBA00022692"/>
    </source>
</evidence>
<organism evidence="9 10">
    <name type="scientific">Nocardiopsis metallicus</name>
    <dbReference type="NCBI Taxonomy" id="179819"/>
    <lineage>
        <taxon>Bacteria</taxon>
        <taxon>Bacillati</taxon>
        <taxon>Actinomycetota</taxon>
        <taxon>Actinomycetes</taxon>
        <taxon>Streptosporangiales</taxon>
        <taxon>Nocardiopsidaceae</taxon>
        <taxon>Nocardiopsis</taxon>
    </lineage>
</organism>
<feature type="transmembrane region" description="Helical" evidence="7">
    <location>
        <begin position="54"/>
        <end position="73"/>
    </location>
</feature>
<evidence type="ECO:0000256" key="6">
    <source>
        <dbReference type="ARBA" id="ARBA00023136"/>
    </source>
</evidence>
<keyword evidence="10" id="KW-1185">Reference proteome</keyword>
<evidence type="ECO:0000313" key="9">
    <source>
        <dbReference type="EMBL" id="MBB5494887.1"/>
    </source>
</evidence>
<feature type="transmembrane region" description="Helical" evidence="7">
    <location>
        <begin position="318"/>
        <end position="342"/>
    </location>
</feature>
<dbReference type="Pfam" id="PF01757">
    <property type="entry name" value="Acyl_transf_3"/>
    <property type="match status" value="1"/>
</dbReference>
<feature type="transmembrane region" description="Helical" evidence="7">
    <location>
        <begin position="182"/>
        <end position="202"/>
    </location>
</feature>
<comment type="caution">
    <text evidence="9">The sequence shown here is derived from an EMBL/GenBank/DDBJ whole genome shotgun (WGS) entry which is preliminary data.</text>
</comment>
<protein>
    <submittedName>
        <fullName evidence="9">Surface polysaccharide O-acyltransferase-like enzyme</fullName>
    </submittedName>
</protein>
<evidence type="ECO:0000259" key="8">
    <source>
        <dbReference type="Pfam" id="PF01757"/>
    </source>
</evidence>
<accession>A0A840WTK0</accession>
<feature type="transmembrane region" description="Helical" evidence="7">
    <location>
        <begin position="85"/>
        <end position="106"/>
    </location>
</feature>
<dbReference type="Proteomes" id="UP000579647">
    <property type="component" value="Unassembled WGS sequence"/>
</dbReference>
<evidence type="ECO:0000313" key="10">
    <source>
        <dbReference type="Proteomes" id="UP000579647"/>
    </source>
</evidence>
<dbReference type="EMBL" id="JACHDO010000001">
    <property type="protein sequence ID" value="MBB5494887.1"/>
    <property type="molecule type" value="Genomic_DNA"/>
</dbReference>
<name>A0A840WTK0_9ACTN</name>
<gene>
    <name evidence="9" type="ORF">HNR07_006024</name>
</gene>
<feature type="transmembrane region" description="Helical" evidence="7">
    <location>
        <begin position="156"/>
        <end position="176"/>
    </location>
</feature>
<keyword evidence="4 7" id="KW-0812">Transmembrane</keyword>
<dbReference type="GO" id="GO:0009246">
    <property type="term" value="P:enterobacterial common antigen biosynthetic process"/>
    <property type="evidence" value="ECO:0007669"/>
    <property type="project" value="TreeGrafter"/>
</dbReference>
<comment type="subcellular location">
    <subcellularLocation>
        <location evidence="1">Cell membrane</location>
        <topology evidence="1">Multi-pass membrane protein</topology>
    </subcellularLocation>
</comment>
<dbReference type="PANTHER" id="PTHR40074:SF2">
    <property type="entry name" value="O-ACETYLTRANSFERASE WECH"/>
    <property type="match status" value="1"/>
</dbReference>
<evidence type="ECO:0000256" key="7">
    <source>
        <dbReference type="SAM" id="Phobius"/>
    </source>
</evidence>
<evidence type="ECO:0000256" key="5">
    <source>
        <dbReference type="ARBA" id="ARBA00022989"/>
    </source>
</evidence>
<dbReference type="InterPro" id="IPR002656">
    <property type="entry name" value="Acyl_transf_3_dom"/>
</dbReference>
<evidence type="ECO:0000256" key="1">
    <source>
        <dbReference type="ARBA" id="ARBA00004651"/>
    </source>
</evidence>
<dbReference type="GO" id="GO:0005886">
    <property type="term" value="C:plasma membrane"/>
    <property type="evidence" value="ECO:0007669"/>
    <property type="project" value="UniProtKB-SubCell"/>
</dbReference>
<proteinExistence type="inferred from homology"/>
<dbReference type="PANTHER" id="PTHR40074">
    <property type="entry name" value="O-ACETYLTRANSFERASE WECH"/>
    <property type="match status" value="1"/>
</dbReference>
<dbReference type="GO" id="GO:0016413">
    <property type="term" value="F:O-acetyltransferase activity"/>
    <property type="evidence" value="ECO:0007669"/>
    <property type="project" value="TreeGrafter"/>
</dbReference>
<comment type="similarity">
    <text evidence="2">Belongs to the acyltransferase 3 family.</text>
</comment>
<sequence length="352" mass="37378">MPSSATPQTSWMEFARVAAMAAVVVVHAYSPMVSTVHADLGGPTWWTANVVDAGLRWCVAVFVMISGALLLRPREEGAGDFYRKRWAKIGVPLLVWTAAYLLWQSWRDGIDTSQALAQAASGSPSIHLYFLYVIAGLYLFTPFLRTVVAHTPRSGLWWLTGVALAVGVVDQLLSLVDGVGGVSALTRFLPFLGYYLLGWLLLSTDPGPRTTRRGVIALVLGVAGTAAGAGAAAHLAGEWGTGGEYFYDFLSPPMILAGVGAYLTLRAAGTRLARARGPMAETARRVVGAVAGLSLGVYLVHVMVLYTLRDLWGMPEGYLTLFAAAGYAVATAVISLALVALAQRVPLVRAAV</sequence>
<reference evidence="9 10" key="1">
    <citation type="submission" date="2020-08" db="EMBL/GenBank/DDBJ databases">
        <title>Sequencing the genomes of 1000 actinobacteria strains.</title>
        <authorList>
            <person name="Klenk H.-P."/>
        </authorList>
    </citation>
    <scope>NUCLEOTIDE SEQUENCE [LARGE SCALE GENOMIC DNA]</scope>
    <source>
        <strain evidence="9 10">DSM 44598</strain>
    </source>
</reference>
<feature type="transmembrane region" description="Helical" evidence="7">
    <location>
        <begin position="245"/>
        <end position="265"/>
    </location>
</feature>
<evidence type="ECO:0000256" key="3">
    <source>
        <dbReference type="ARBA" id="ARBA00022475"/>
    </source>
</evidence>
<feature type="transmembrane region" description="Helical" evidence="7">
    <location>
        <begin position="286"/>
        <end position="306"/>
    </location>
</feature>